<evidence type="ECO:0000256" key="1">
    <source>
        <dbReference type="ARBA" id="ARBA00022737"/>
    </source>
</evidence>
<feature type="signal peptide" evidence="5">
    <location>
        <begin position="1"/>
        <end position="18"/>
    </location>
</feature>
<dbReference type="Gene3D" id="2.60.40.10">
    <property type="entry name" value="Immunoglobulins"/>
    <property type="match status" value="2"/>
</dbReference>
<dbReference type="PANTHER" id="PTHR46708">
    <property type="entry name" value="TENASCIN"/>
    <property type="match status" value="1"/>
</dbReference>
<feature type="domain" description="Fibronectin type-III" evidence="6">
    <location>
        <begin position="223"/>
        <end position="321"/>
    </location>
</feature>
<dbReference type="Proteomes" id="UP000286931">
    <property type="component" value="Unassembled WGS sequence"/>
</dbReference>
<dbReference type="GO" id="GO:0016798">
    <property type="term" value="F:hydrolase activity, acting on glycosyl bonds"/>
    <property type="evidence" value="ECO:0007669"/>
    <property type="project" value="UniProtKB-KW"/>
</dbReference>
<dbReference type="AlphaFoldDB" id="A0A401YWP3"/>
<dbReference type="SMART" id="SM00060">
    <property type="entry name" value="FN3"/>
    <property type="match status" value="2"/>
</dbReference>
<keyword evidence="3" id="KW-0624">Polysaccharide degradation</keyword>
<evidence type="ECO:0000313" key="7">
    <source>
        <dbReference type="EMBL" id="GCD98990.1"/>
    </source>
</evidence>
<keyword evidence="7" id="KW-0378">Hydrolase</keyword>
<evidence type="ECO:0000256" key="3">
    <source>
        <dbReference type="ARBA" id="ARBA00023326"/>
    </source>
</evidence>
<evidence type="ECO:0000256" key="4">
    <source>
        <dbReference type="SAM" id="MobiDB-lite"/>
    </source>
</evidence>
<dbReference type="PANTHER" id="PTHR46708:SF2">
    <property type="entry name" value="FIBRONECTIN TYPE-III DOMAIN-CONTAINING PROTEIN"/>
    <property type="match status" value="1"/>
</dbReference>
<accession>A0A401YWP3</accession>
<name>A0A401YWP3_9ACTN</name>
<dbReference type="InterPro" id="IPR036116">
    <property type="entry name" value="FN3_sf"/>
</dbReference>
<evidence type="ECO:0000256" key="2">
    <source>
        <dbReference type="ARBA" id="ARBA00023295"/>
    </source>
</evidence>
<dbReference type="CDD" id="cd00063">
    <property type="entry name" value="FN3"/>
    <property type="match status" value="2"/>
</dbReference>
<gene>
    <name evidence="7" type="ORF">EHYA_06702</name>
</gene>
<proteinExistence type="predicted"/>
<dbReference type="EMBL" id="BIFH01000030">
    <property type="protein sequence ID" value="GCD98990.1"/>
    <property type="molecule type" value="Genomic_DNA"/>
</dbReference>
<dbReference type="PROSITE" id="PS51257">
    <property type="entry name" value="PROKAR_LIPOPROTEIN"/>
    <property type="match status" value="1"/>
</dbReference>
<sequence length="328" mass="33733">MARRVARIGLAGLVVALAATGCSDDGRDTTPPPVPVEVSALASSSVSVHVMWRADPSVAVFEVFRGDAKVLDVTGGRHMVDVSGLTPGTAYTFSVRARDKAGNVSAASPGVPATTPSVVQGERVPPTAPGNLRGQARGKDGATLTWAAATDDVGVTAYDIWQAGVRVHSVAADRTTAVVTGLRPGTEYVFTVTARDAADNKSPASSPVTVVTEQGAGNGRNTAPTDLRAIPRTAVDGTYADLTWTPPDVDGVVASYEVYLDGRFLTTVQWGAAPPTEVARYSLPLGDRPVVGHVLKVRGQLPDGTWGEFSADLTVTDAPPGAATPGGP</sequence>
<organism evidence="7 8">
    <name type="scientific">Embleya hyalina</name>
    <dbReference type="NCBI Taxonomy" id="516124"/>
    <lineage>
        <taxon>Bacteria</taxon>
        <taxon>Bacillati</taxon>
        <taxon>Actinomycetota</taxon>
        <taxon>Actinomycetes</taxon>
        <taxon>Kitasatosporales</taxon>
        <taxon>Streptomycetaceae</taxon>
        <taxon>Embleya</taxon>
    </lineage>
</organism>
<feature type="chain" id="PRO_5019396902" evidence="5">
    <location>
        <begin position="19"/>
        <end position="328"/>
    </location>
</feature>
<evidence type="ECO:0000313" key="8">
    <source>
        <dbReference type="Proteomes" id="UP000286931"/>
    </source>
</evidence>
<dbReference type="PROSITE" id="PS50853">
    <property type="entry name" value="FN3"/>
    <property type="match status" value="3"/>
</dbReference>
<dbReference type="SUPFAM" id="SSF49265">
    <property type="entry name" value="Fibronectin type III"/>
    <property type="match status" value="2"/>
</dbReference>
<dbReference type="InterPro" id="IPR003961">
    <property type="entry name" value="FN3_dom"/>
</dbReference>
<evidence type="ECO:0000256" key="5">
    <source>
        <dbReference type="SAM" id="SignalP"/>
    </source>
</evidence>
<keyword evidence="5" id="KW-0732">Signal</keyword>
<feature type="domain" description="Fibronectin type-III" evidence="6">
    <location>
        <begin position="128"/>
        <end position="215"/>
    </location>
</feature>
<feature type="compositionally biased region" description="Polar residues" evidence="4">
    <location>
        <begin position="202"/>
        <end position="212"/>
    </location>
</feature>
<keyword evidence="1" id="KW-0677">Repeat</keyword>
<comment type="caution">
    <text evidence="7">The sequence shown here is derived from an EMBL/GenBank/DDBJ whole genome shotgun (WGS) entry which is preliminary data.</text>
</comment>
<dbReference type="InterPro" id="IPR050991">
    <property type="entry name" value="ECM_Regulatory_Proteins"/>
</dbReference>
<dbReference type="GO" id="GO:0000272">
    <property type="term" value="P:polysaccharide catabolic process"/>
    <property type="evidence" value="ECO:0007669"/>
    <property type="project" value="UniProtKB-KW"/>
</dbReference>
<keyword evidence="8" id="KW-1185">Reference proteome</keyword>
<reference evidence="7 8" key="1">
    <citation type="submission" date="2018-12" db="EMBL/GenBank/DDBJ databases">
        <title>Draft genome sequence of Embleya hyalina NBRC 13850T.</title>
        <authorList>
            <person name="Komaki H."/>
            <person name="Hosoyama A."/>
            <person name="Kimura A."/>
            <person name="Ichikawa N."/>
            <person name="Tamura T."/>
        </authorList>
    </citation>
    <scope>NUCLEOTIDE SEQUENCE [LARGE SCALE GENOMIC DNA]</scope>
    <source>
        <strain evidence="7 8">NBRC 13850</strain>
    </source>
</reference>
<dbReference type="InterPro" id="IPR013783">
    <property type="entry name" value="Ig-like_fold"/>
</dbReference>
<feature type="domain" description="Fibronectin type-III" evidence="6">
    <location>
        <begin position="32"/>
        <end position="118"/>
    </location>
</feature>
<protein>
    <submittedName>
        <fullName evidence="7">Hydrolase</fullName>
    </submittedName>
</protein>
<keyword evidence="3" id="KW-0119">Carbohydrate metabolism</keyword>
<dbReference type="Pfam" id="PF00041">
    <property type="entry name" value="fn3"/>
    <property type="match status" value="2"/>
</dbReference>
<keyword evidence="2" id="KW-0326">Glycosidase</keyword>
<feature type="region of interest" description="Disordered" evidence="4">
    <location>
        <begin position="199"/>
        <end position="225"/>
    </location>
</feature>
<evidence type="ECO:0000259" key="6">
    <source>
        <dbReference type="PROSITE" id="PS50853"/>
    </source>
</evidence>